<feature type="transmembrane region" description="Helical" evidence="1">
    <location>
        <begin position="39"/>
        <end position="59"/>
    </location>
</feature>
<dbReference type="Proteomes" id="UP000034098">
    <property type="component" value="Unassembled WGS sequence"/>
</dbReference>
<evidence type="ECO:0000313" key="3">
    <source>
        <dbReference type="Proteomes" id="UP000034098"/>
    </source>
</evidence>
<feature type="transmembrane region" description="Helical" evidence="1">
    <location>
        <begin position="153"/>
        <end position="172"/>
    </location>
</feature>
<gene>
    <name evidence="2" type="ORF">RS82_00861</name>
</gene>
<feature type="transmembrane region" description="Helical" evidence="1">
    <location>
        <begin position="119"/>
        <end position="141"/>
    </location>
</feature>
<dbReference type="AlphaFoldDB" id="A0A0M2HD40"/>
<proteinExistence type="predicted"/>
<dbReference type="EMBL" id="JYJA01000026">
    <property type="protein sequence ID" value="KJL44467.1"/>
    <property type="molecule type" value="Genomic_DNA"/>
</dbReference>
<reference evidence="2 3" key="1">
    <citation type="submission" date="2015-02" db="EMBL/GenBank/DDBJ databases">
        <title>Draft genome sequences of ten Microbacterium spp. with emphasis on heavy metal contaminated environments.</title>
        <authorList>
            <person name="Corretto E."/>
        </authorList>
    </citation>
    <scope>NUCLEOTIDE SEQUENCE [LARGE SCALE GENOMIC DNA]</scope>
    <source>
        <strain evidence="2 3">DSM 8608</strain>
    </source>
</reference>
<name>A0A0M2HD40_MICTR</name>
<keyword evidence="1" id="KW-1133">Transmembrane helix</keyword>
<sequence>MLAGLAGYVDGFAFVFLGGYFVSFMTGNTTRASVDVSQLSLVSAAFALTLIVAFVMGVMAGTLVPGDRARGQLRVLLLILSLVCAAAILAGFEWRWASGCCLAFAMGALNTVFARGGQVAFGVTYMTGALVKVGQGLVGAMRGQAGTGWPRHLLLWASIASGAVLGAAASAWIGQGALWIIAGALAVLLAISWIVRARPPRAGSVG</sequence>
<dbReference type="Pfam" id="PF06912">
    <property type="entry name" value="DUF1275"/>
    <property type="match status" value="1"/>
</dbReference>
<feature type="transmembrane region" description="Helical" evidence="1">
    <location>
        <begin position="6"/>
        <end position="27"/>
    </location>
</feature>
<dbReference type="PATRIC" id="fig|69370.6.peg.886"/>
<keyword evidence="1" id="KW-0812">Transmembrane</keyword>
<accession>A0A0M2HD40</accession>
<comment type="caution">
    <text evidence="2">The sequence shown here is derived from an EMBL/GenBank/DDBJ whole genome shotgun (WGS) entry which is preliminary data.</text>
</comment>
<dbReference type="PANTHER" id="PTHR37314">
    <property type="entry name" value="SLR0142 PROTEIN"/>
    <property type="match status" value="1"/>
</dbReference>
<evidence type="ECO:0000313" key="2">
    <source>
        <dbReference type="EMBL" id="KJL44467.1"/>
    </source>
</evidence>
<evidence type="ECO:0008006" key="4">
    <source>
        <dbReference type="Google" id="ProtNLM"/>
    </source>
</evidence>
<dbReference type="PANTHER" id="PTHR37314:SF4">
    <property type="entry name" value="UPF0700 TRANSMEMBRANE PROTEIN YOAK"/>
    <property type="match status" value="1"/>
</dbReference>
<dbReference type="InterPro" id="IPR010699">
    <property type="entry name" value="DUF1275"/>
</dbReference>
<keyword evidence="3" id="KW-1185">Reference proteome</keyword>
<organism evidence="2 3">
    <name type="scientific">Microbacterium trichothecenolyticum</name>
    <name type="common">Aureobacterium trichothecenolyticum</name>
    <dbReference type="NCBI Taxonomy" id="69370"/>
    <lineage>
        <taxon>Bacteria</taxon>
        <taxon>Bacillati</taxon>
        <taxon>Actinomycetota</taxon>
        <taxon>Actinomycetes</taxon>
        <taxon>Micrococcales</taxon>
        <taxon>Microbacteriaceae</taxon>
        <taxon>Microbacterium</taxon>
    </lineage>
</organism>
<evidence type="ECO:0000256" key="1">
    <source>
        <dbReference type="SAM" id="Phobius"/>
    </source>
</evidence>
<keyword evidence="1" id="KW-0472">Membrane</keyword>
<feature type="transmembrane region" description="Helical" evidence="1">
    <location>
        <begin position="71"/>
        <end position="89"/>
    </location>
</feature>
<feature type="transmembrane region" description="Helical" evidence="1">
    <location>
        <begin position="178"/>
        <end position="195"/>
    </location>
</feature>
<protein>
    <recommendedName>
        <fullName evidence="4">DUF1275 domain-containing protein</fullName>
    </recommendedName>
</protein>